<dbReference type="EMBL" id="JACHEW010000002">
    <property type="protein sequence ID" value="MBB6015453.1"/>
    <property type="molecule type" value="Genomic_DNA"/>
</dbReference>
<dbReference type="GO" id="GO:0007165">
    <property type="term" value="P:signal transduction"/>
    <property type="evidence" value="ECO:0007669"/>
    <property type="project" value="InterPro"/>
</dbReference>
<gene>
    <name evidence="3" type="ORF">FHR04_00065</name>
    <name evidence="2" type="ORF">HNQ04_000682</name>
</gene>
<dbReference type="Proteomes" id="UP000313988">
    <property type="component" value="Unassembled WGS sequence"/>
</dbReference>
<evidence type="ECO:0000313" key="2">
    <source>
        <dbReference type="EMBL" id="MBB6015453.1"/>
    </source>
</evidence>
<reference evidence="2 5" key="2">
    <citation type="submission" date="2020-08" db="EMBL/GenBank/DDBJ databases">
        <title>Genomic Encyclopedia of Type Strains, Phase IV (KMG-IV): sequencing the most valuable type-strain genomes for metagenomic binning, comparative biology and taxonomic classification.</title>
        <authorList>
            <person name="Goeker M."/>
        </authorList>
    </citation>
    <scope>NUCLEOTIDE SEQUENCE [LARGE SCALE GENOMIC DNA]</scope>
    <source>
        <strain evidence="2 5">DSM 12027</strain>
    </source>
</reference>
<dbReference type="InterPro" id="IPR002545">
    <property type="entry name" value="CheW-lke_dom"/>
</dbReference>
<dbReference type="Proteomes" id="UP000629870">
    <property type="component" value="Unassembled WGS sequence"/>
</dbReference>
<dbReference type="EMBL" id="VDMO01000001">
    <property type="protein sequence ID" value="TNM72863.1"/>
    <property type="molecule type" value="Genomic_DNA"/>
</dbReference>
<proteinExistence type="predicted"/>
<dbReference type="OrthoDB" id="456080at2"/>
<dbReference type="InterPro" id="IPR036061">
    <property type="entry name" value="CheW-like_dom_sf"/>
</dbReference>
<evidence type="ECO:0000313" key="3">
    <source>
        <dbReference type="EMBL" id="TNM72863.1"/>
    </source>
</evidence>
<dbReference type="Gene3D" id="2.40.50.180">
    <property type="entry name" value="CheA-289, Domain 4"/>
    <property type="match status" value="1"/>
</dbReference>
<organism evidence="3 4">
    <name type="scientific">Deinococcus radiopugnans ATCC 19172</name>
    <dbReference type="NCBI Taxonomy" id="585398"/>
    <lineage>
        <taxon>Bacteria</taxon>
        <taxon>Thermotogati</taxon>
        <taxon>Deinococcota</taxon>
        <taxon>Deinococci</taxon>
        <taxon>Deinococcales</taxon>
        <taxon>Deinococcaceae</taxon>
        <taxon>Deinococcus</taxon>
    </lineage>
</organism>
<keyword evidence="5" id="KW-1185">Reference proteome</keyword>
<dbReference type="GO" id="GO:0006935">
    <property type="term" value="P:chemotaxis"/>
    <property type="evidence" value="ECO:0007669"/>
    <property type="project" value="InterPro"/>
</dbReference>
<evidence type="ECO:0000313" key="5">
    <source>
        <dbReference type="Proteomes" id="UP000629870"/>
    </source>
</evidence>
<dbReference type="SUPFAM" id="SSF50341">
    <property type="entry name" value="CheW-like"/>
    <property type="match status" value="1"/>
</dbReference>
<name>A0A5C4YCE7_9DEIO</name>
<dbReference type="Pfam" id="PF01584">
    <property type="entry name" value="CheW"/>
    <property type="match status" value="1"/>
</dbReference>
<dbReference type="RefSeq" id="WP_139399694.1">
    <property type="nucleotide sequence ID" value="NZ_JACHEW010000002.1"/>
</dbReference>
<dbReference type="AlphaFoldDB" id="A0A5C4YCE7"/>
<sequence>MSQSLTSQTFLLFRSGARLLALPTRVVRQVVPVGALSPLPATGGSLLGLAPAQGRAVPVVNLAALLGVSRPAPQADGSQLGLLCESAGEPLLLPIDDVIGNVNAEVQEGQALLQDAQFGEHPASLLSLTALSVAVGGRLQSV</sequence>
<evidence type="ECO:0000313" key="4">
    <source>
        <dbReference type="Proteomes" id="UP000313988"/>
    </source>
</evidence>
<dbReference type="PROSITE" id="PS50851">
    <property type="entry name" value="CHEW"/>
    <property type="match status" value="1"/>
</dbReference>
<accession>A0A5C4YCE7</accession>
<reference evidence="3 4" key="1">
    <citation type="submission" date="2019-06" db="EMBL/GenBank/DDBJ databases">
        <title>Genome sequence of Deinococcus radiopugnans ATCC 19172.</title>
        <authorList>
            <person name="Maclea K.S."/>
            <person name="Maynard C.R."/>
        </authorList>
    </citation>
    <scope>NUCLEOTIDE SEQUENCE [LARGE SCALE GENOMIC DNA]</scope>
    <source>
        <strain evidence="3 4">ATCC 19172</strain>
    </source>
</reference>
<evidence type="ECO:0000259" key="1">
    <source>
        <dbReference type="PROSITE" id="PS50851"/>
    </source>
</evidence>
<feature type="domain" description="CheW-like" evidence="1">
    <location>
        <begin position="7"/>
        <end position="142"/>
    </location>
</feature>
<dbReference type="SMART" id="SM00260">
    <property type="entry name" value="CheW"/>
    <property type="match status" value="1"/>
</dbReference>
<comment type="caution">
    <text evidence="3">The sequence shown here is derived from an EMBL/GenBank/DDBJ whole genome shotgun (WGS) entry which is preliminary data.</text>
</comment>
<protein>
    <submittedName>
        <fullName evidence="2 3">Chemotaxis protein CheW</fullName>
    </submittedName>
</protein>